<name>A0A2T3MLR2_9GAMM</name>
<organism evidence="1 2">
    <name type="scientific">Photobacterium iliopiscarium</name>
    <dbReference type="NCBI Taxonomy" id="56192"/>
    <lineage>
        <taxon>Bacteria</taxon>
        <taxon>Pseudomonadati</taxon>
        <taxon>Pseudomonadota</taxon>
        <taxon>Gammaproteobacteria</taxon>
        <taxon>Vibrionales</taxon>
        <taxon>Vibrionaceae</taxon>
        <taxon>Photobacterium</taxon>
    </lineage>
</organism>
<dbReference type="RefSeq" id="WP_107237199.1">
    <property type="nucleotide sequence ID" value="NZ_PYLW01000007.1"/>
</dbReference>
<reference evidence="1 2" key="1">
    <citation type="submission" date="2018-01" db="EMBL/GenBank/DDBJ databases">
        <title>Whole genome sequencing of Histamine producing bacteria.</title>
        <authorList>
            <person name="Butler K."/>
        </authorList>
    </citation>
    <scope>NUCLEOTIDE SEQUENCE [LARGE SCALE GENOMIC DNA]</scope>
    <source>
        <strain evidence="1 2">NCIMB 13481</strain>
    </source>
</reference>
<dbReference type="AlphaFoldDB" id="A0A2T3MLR2"/>
<evidence type="ECO:0000313" key="1">
    <source>
        <dbReference type="EMBL" id="PSV97290.1"/>
    </source>
</evidence>
<accession>A0A2T3MLR2</accession>
<comment type="caution">
    <text evidence="1">The sequence shown here is derived from an EMBL/GenBank/DDBJ whole genome shotgun (WGS) entry which is preliminary data.</text>
</comment>
<dbReference type="STRING" id="56192.UB38_05670"/>
<proteinExistence type="predicted"/>
<dbReference type="EMBL" id="PYLW01000007">
    <property type="protein sequence ID" value="PSV97290.1"/>
    <property type="molecule type" value="Genomic_DNA"/>
</dbReference>
<evidence type="ECO:0008006" key="3">
    <source>
        <dbReference type="Google" id="ProtNLM"/>
    </source>
</evidence>
<evidence type="ECO:0000313" key="2">
    <source>
        <dbReference type="Proteomes" id="UP000241954"/>
    </source>
</evidence>
<gene>
    <name evidence="1" type="ORF">C9I88_08660</name>
</gene>
<protein>
    <recommendedName>
        <fullName evidence="3">50S ribosomal protein L33</fullName>
    </recommendedName>
</protein>
<dbReference type="Proteomes" id="UP000241954">
    <property type="component" value="Unassembled WGS sequence"/>
</dbReference>
<sequence length="164" mass="18252">MRLTRRGWNNVIIIGVLAFIAAIQLPGLIRARLTTPVASVPSPAVIPLFAQDRMIQRLLLPKMAFQHLVAGWESNPSITLDIATVVARWQALVGTEVSEQQLVSLKSQLKTPRTVEAWLVGYSQPQRITAYQLPHFWLFNNGAGQWLAVTVDADFLFPPLSSKL</sequence>